<dbReference type="EC" id="3.1.1.-" evidence="5"/>
<feature type="active site" description="Nucleophile" evidence="4">
    <location>
        <position position="78"/>
    </location>
</feature>
<evidence type="ECO:0000256" key="2">
    <source>
        <dbReference type="ARBA" id="ARBA00022963"/>
    </source>
</evidence>
<feature type="compositionally biased region" description="Low complexity" evidence="6">
    <location>
        <begin position="340"/>
        <end position="377"/>
    </location>
</feature>
<keyword evidence="3 4" id="KW-0443">Lipid metabolism</keyword>
<keyword evidence="2 4" id="KW-0442">Lipid degradation</keyword>
<feature type="active site" description="Proton acceptor" evidence="4">
    <location>
        <position position="192"/>
    </location>
</feature>
<feature type="region of interest" description="Disordered" evidence="6">
    <location>
        <begin position="340"/>
        <end position="385"/>
    </location>
</feature>
<evidence type="ECO:0000256" key="4">
    <source>
        <dbReference type="PROSITE-ProRule" id="PRU01161"/>
    </source>
</evidence>
<organism evidence="9 10">
    <name type="scientific">Tetradesmus obliquus</name>
    <name type="common">Green alga</name>
    <name type="synonym">Acutodesmus obliquus</name>
    <dbReference type="NCBI Taxonomy" id="3088"/>
    <lineage>
        <taxon>Eukaryota</taxon>
        <taxon>Viridiplantae</taxon>
        <taxon>Chlorophyta</taxon>
        <taxon>core chlorophytes</taxon>
        <taxon>Chlorophyceae</taxon>
        <taxon>CS clade</taxon>
        <taxon>Sphaeropleales</taxon>
        <taxon>Scenedesmaceae</taxon>
        <taxon>Tetradesmus</taxon>
    </lineage>
</organism>
<comment type="domain">
    <text evidence="5">The nitrogen atoms of the two glycine residues in the GGXR motif define the oxyanion hole, and stabilize the oxyanion that forms during the nucleophilic attack by the catalytic serine during substrate cleavage.</text>
</comment>
<evidence type="ECO:0000256" key="5">
    <source>
        <dbReference type="RuleBase" id="RU361262"/>
    </source>
</evidence>
<dbReference type="GO" id="GO:0016298">
    <property type="term" value="F:lipase activity"/>
    <property type="evidence" value="ECO:0007669"/>
    <property type="project" value="UniProtKB-ARBA"/>
</dbReference>
<dbReference type="SUPFAM" id="SSF52151">
    <property type="entry name" value="FabD/lysophospholipase-like"/>
    <property type="match status" value="1"/>
</dbReference>
<comment type="caution">
    <text evidence="4">Lacks conserved residue(s) required for the propagation of feature annotation.</text>
</comment>
<dbReference type="STRING" id="3088.A0A383WN49"/>
<dbReference type="InterPro" id="IPR002641">
    <property type="entry name" value="PNPLA_dom"/>
</dbReference>
<dbReference type="Gene3D" id="3.40.1090.10">
    <property type="entry name" value="Cytosolic phospholipase A2 catalytic domain"/>
    <property type="match status" value="2"/>
</dbReference>
<dbReference type="AlphaFoldDB" id="A0A383WN49"/>
<dbReference type="PANTHER" id="PTHR14226:SF29">
    <property type="entry name" value="NEUROPATHY TARGET ESTERASE SWS"/>
    <property type="match status" value="1"/>
</dbReference>
<keyword evidence="1 4" id="KW-0378">Hydrolase</keyword>
<dbReference type="Proteomes" id="UP000256970">
    <property type="component" value="Unassembled WGS sequence"/>
</dbReference>
<evidence type="ECO:0000313" key="9">
    <source>
        <dbReference type="EMBL" id="SZX78642.1"/>
    </source>
</evidence>
<sequence length="385" mass="40026">MQLARSSTCHSRPGQARAAITLIGTKTAVPRQACCAAFTGESHDVVLSSGFLAFAQHSGFLQAVEEAGIPIGGVMGTSAGALTGSLYAAGYSPRQVAQLLSEKPPIQFLKPSLEPWRGGLLSLEGVVDRLRELLPPTFEGLERDFAVGVVTTDGTHVLIDQGPLPEAVAASAAIPFVFSNVDVPGIYSGLKDGGVVDRIGLSAWRQRRRQQQQFGRRSARLPPCLVHVIERSSPFSGSDDTEAAGESSIHVVRCPKSGVNFFDLGNFEQQFSDAHQRASSRLQGYSATLAKLPQVSSAAAVHHHQQQQQQSLMTNNVVVLPGSLGAASSSNGSPQLVVAAAASSSAGSSGSTGAAASPAGLTAPRSPVAVPRSSVRRAVQDDGSC</sequence>
<dbReference type="GO" id="GO:0016042">
    <property type="term" value="P:lipid catabolic process"/>
    <property type="evidence" value="ECO:0007669"/>
    <property type="project" value="UniProtKB-UniRule"/>
</dbReference>
<dbReference type="InterPro" id="IPR016035">
    <property type="entry name" value="Acyl_Trfase/lysoPLipase"/>
</dbReference>
<dbReference type="PANTHER" id="PTHR14226">
    <property type="entry name" value="NEUROPATHY TARGET ESTERASE/SWISS CHEESE D.MELANOGASTER"/>
    <property type="match status" value="1"/>
</dbReference>
<dbReference type="EMBL" id="FNXT01000770">
    <property type="protein sequence ID" value="SZX67136.1"/>
    <property type="molecule type" value="Genomic_DNA"/>
</dbReference>
<protein>
    <recommendedName>
        <fullName evidence="5">Patatin</fullName>
        <ecNumber evidence="5">3.1.1.-</ecNumber>
    </recommendedName>
</protein>
<dbReference type="GO" id="GO:0052689">
    <property type="term" value="F:carboxylic ester hydrolase activity"/>
    <property type="evidence" value="ECO:0007669"/>
    <property type="project" value="UniProtKB-ARBA"/>
</dbReference>
<dbReference type="EMBL" id="FNXT01001326">
    <property type="protein sequence ID" value="SZX78642.1"/>
    <property type="molecule type" value="Genomic_DNA"/>
</dbReference>
<feature type="short sequence motif" description="DGA/G" evidence="4">
    <location>
        <begin position="192"/>
        <end position="194"/>
    </location>
</feature>
<comment type="function">
    <text evidence="5">Lipolytic acyl hydrolase (LAH).</text>
</comment>
<reference evidence="9 10" key="1">
    <citation type="submission" date="2016-10" db="EMBL/GenBank/DDBJ databases">
        <authorList>
            <person name="Cai Z."/>
        </authorList>
    </citation>
    <scope>NUCLEOTIDE SEQUENCE [LARGE SCALE GENOMIC DNA]</scope>
</reference>
<evidence type="ECO:0000256" key="1">
    <source>
        <dbReference type="ARBA" id="ARBA00022801"/>
    </source>
</evidence>
<name>A0A383WN49_TETOB</name>
<evidence type="ECO:0000259" key="7">
    <source>
        <dbReference type="PROSITE" id="PS51635"/>
    </source>
</evidence>
<proteinExistence type="inferred from homology"/>
<gene>
    <name evidence="9" type="ORF">BQ4739_LOCUS18961</name>
    <name evidence="8" type="ORF">BQ4739_LOCUS7557</name>
</gene>
<accession>A0A383WN49</accession>
<evidence type="ECO:0000313" key="8">
    <source>
        <dbReference type="EMBL" id="SZX67136.1"/>
    </source>
</evidence>
<feature type="short sequence motif" description="GXSXG" evidence="4">
    <location>
        <begin position="76"/>
        <end position="80"/>
    </location>
</feature>
<dbReference type="Pfam" id="PF01734">
    <property type="entry name" value="Patatin"/>
    <property type="match status" value="1"/>
</dbReference>
<dbReference type="PROSITE" id="PS51635">
    <property type="entry name" value="PNPLA"/>
    <property type="match status" value="1"/>
</dbReference>
<evidence type="ECO:0000313" key="10">
    <source>
        <dbReference type="Proteomes" id="UP000256970"/>
    </source>
</evidence>
<keyword evidence="10" id="KW-1185">Reference proteome</keyword>
<dbReference type="InterPro" id="IPR050301">
    <property type="entry name" value="NTE"/>
</dbReference>
<comment type="similarity">
    <text evidence="5">Belongs to the patatin family.</text>
</comment>
<evidence type="ECO:0000256" key="6">
    <source>
        <dbReference type="SAM" id="MobiDB-lite"/>
    </source>
</evidence>
<feature type="domain" description="PNPLA" evidence="7">
    <location>
        <begin position="45"/>
        <end position="205"/>
    </location>
</feature>
<evidence type="ECO:0000256" key="3">
    <source>
        <dbReference type="ARBA" id="ARBA00023098"/>
    </source>
</evidence>